<sequence length="72" mass="8075">STTGAHLHKHCRDCRCIPNFQGTTIVGRGKEKVAREVLEAYMIKKECPNKCISQPSLFLHKKEVDFIDTCGG</sequence>
<name>A0A147BL19_IXORI</name>
<accession>A0A147BL19</accession>
<evidence type="ECO:0000313" key="1">
    <source>
        <dbReference type="EMBL" id="JAR91480.1"/>
    </source>
</evidence>
<organism evidence="1">
    <name type="scientific">Ixodes ricinus</name>
    <name type="common">Common tick</name>
    <name type="synonym">Acarus ricinus</name>
    <dbReference type="NCBI Taxonomy" id="34613"/>
    <lineage>
        <taxon>Eukaryota</taxon>
        <taxon>Metazoa</taxon>
        <taxon>Ecdysozoa</taxon>
        <taxon>Arthropoda</taxon>
        <taxon>Chelicerata</taxon>
        <taxon>Arachnida</taxon>
        <taxon>Acari</taxon>
        <taxon>Parasitiformes</taxon>
        <taxon>Ixodida</taxon>
        <taxon>Ixodoidea</taxon>
        <taxon>Ixodidae</taxon>
        <taxon>Ixodinae</taxon>
        <taxon>Ixodes</taxon>
    </lineage>
</organism>
<dbReference type="AlphaFoldDB" id="A0A147BL19"/>
<protein>
    <submittedName>
        <fullName evidence="1">Putative tick transposon</fullName>
    </submittedName>
</protein>
<proteinExistence type="predicted"/>
<dbReference type="EMBL" id="GEGO01003924">
    <property type="protein sequence ID" value="JAR91480.1"/>
    <property type="molecule type" value="Transcribed_RNA"/>
</dbReference>
<reference evidence="1" key="1">
    <citation type="journal article" date="2018" name="PLoS Negl. Trop. Dis.">
        <title>Sialome diversity of ticks revealed by RNAseq of single tick salivary glands.</title>
        <authorList>
            <person name="Perner J."/>
            <person name="Kropackova S."/>
            <person name="Kopacek P."/>
            <person name="Ribeiro J.M."/>
        </authorList>
    </citation>
    <scope>NUCLEOTIDE SEQUENCE</scope>
    <source>
        <strain evidence="1">Siblings of single egg batch collected in Ceske Budejovice</strain>
        <tissue evidence="1">Salivary glands</tissue>
    </source>
</reference>
<feature type="non-terminal residue" evidence="1">
    <location>
        <position position="1"/>
    </location>
</feature>